<dbReference type="GO" id="GO:0008270">
    <property type="term" value="F:zinc ion binding"/>
    <property type="evidence" value="ECO:0007669"/>
    <property type="project" value="UniProtKB-KW"/>
</dbReference>
<evidence type="ECO:0000256" key="1">
    <source>
        <dbReference type="PROSITE-ProRule" id="PRU00047"/>
    </source>
</evidence>
<dbReference type="Proteomes" id="UP001273209">
    <property type="component" value="Unassembled WGS sequence"/>
</dbReference>
<keyword evidence="6" id="KW-1185">Reference proteome</keyword>
<feature type="region of interest" description="Disordered" evidence="3">
    <location>
        <begin position="1"/>
        <end position="44"/>
    </location>
</feature>
<reference evidence="5" key="1">
    <citation type="submission" date="2023-11" db="EMBL/GenBank/DDBJ databases">
        <title>The genome sequences of three competitors of mushroom-forming fungi.</title>
        <authorList>
            <person name="Beijen E."/>
            <person name="Ohm R.A."/>
        </authorList>
    </citation>
    <scope>NUCLEOTIDE SEQUENCE</scope>
    <source>
        <strain evidence="5">CBS 100526</strain>
    </source>
</reference>
<keyword evidence="1" id="KW-0479">Metal-binding</keyword>
<keyword evidence="1" id="KW-0863">Zinc-finger</keyword>
<dbReference type="InterPro" id="IPR036875">
    <property type="entry name" value="Znf_CCHC_sf"/>
</dbReference>
<evidence type="ECO:0000259" key="4">
    <source>
        <dbReference type="PROSITE" id="PS50158"/>
    </source>
</evidence>
<comment type="caution">
    <text evidence="5">The sequence shown here is derived from an EMBL/GenBank/DDBJ whole genome shotgun (WGS) entry which is preliminary data.</text>
</comment>
<dbReference type="SUPFAM" id="SSF57756">
    <property type="entry name" value="Retrovirus zinc finger-like domains"/>
    <property type="match status" value="1"/>
</dbReference>
<keyword evidence="2" id="KW-0175">Coiled coil</keyword>
<name>A0AAE1M0L6_9HYPO</name>
<evidence type="ECO:0000256" key="2">
    <source>
        <dbReference type="SAM" id="Coils"/>
    </source>
</evidence>
<dbReference type="AlphaFoldDB" id="A0AAE1M0L6"/>
<feature type="domain" description="CCHC-type" evidence="4">
    <location>
        <begin position="134"/>
        <end position="149"/>
    </location>
</feature>
<sequence>MSASSVSGRVLRSNTRRRASSSSPCVDRKRRPVYRRRRLPGTQESAIDHYVEQQQKQQKQQQQLIEELQREVRGLKNQLQQQQQWQASSTPPPSVEADLAEPVAAPAPAPTTTTTTTTELAVARRPAAVAGQKRCHDCDQPGHLKKHCPGHVAQNSFARGGQKISCNMSILWWCGPSAPLNRPLEVRS</sequence>
<evidence type="ECO:0000313" key="5">
    <source>
        <dbReference type="EMBL" id="KAK4078205.1"/>
    </source>
</evidence>
<accession>A0AAE1M0L6</accession>
<evidence type="ECO:0000313" key="6">
    <source>
        <dbReference type="Proteomes" id="UP001273209"/>
    </source>
</evidence>
<dbReference type="GeneID" id="87917395"/>
<organism evidence="5 6">
    <name type="scientific">Trichoderma aggressivum f. europaeum</name>
    <dbReference type="NCBI Taxonomy" id="173218"/>
    <lineage>
        <taxon>Eukaryota</taxon>
        <taxon>Fungi</taxon>
        <taxon>Dikarya</taxon>
        <taxon>Ascomycota</taxon>
        <taxon>Pezizomycotina</taxon>
        <taxon>Sordariomycetes</taxon>
        <taxon>Hypocreomycetidae</taxon>
        <taxon>Hypocreales</taxon>
        <taxon>Hypocreaceae</taxon>
        <taxon>Trichoderma</taxon>
    </lineage>
</organism>
<proteinExistence type="predicted"/>
<dbReference type="RefSeq" id="XP_062757745.1">
    <property type="nucleotide sequence ID" value="XM_062897490.1"/>
</dbReference>
<feature type="coiled-coil region" evidence="2">
    <location>
        <begin position="47"/>
        <end position="85"/>
    </location>
</feature>
<keyword evidence="1" id="KW-0862">Zinc</keyword>
<dbReference type="GO" id="GO:0003676">
    <property type="term" value="F:nucleic acid binding"/>
    <property type="evidence" value="ECO:0007669"/>
    <property type="project" value="InterPro"/>
</dbReference>
<evidence type="ECO:0000256" key="3">
    <source>
        <dbReference type="SAM" id="MobiDB-lite"/>
    </source>
</evidence>
<dbReference type="InterPro" id="IPR001878">
    <property type="entry name" value="Znf_CCHC"/>
</dbReference>
<protein>
    <recommendedName>
        <fullName evidence="4">CCHC-type domain-containing protein</fullName>
    </recommendedName>
</protein>
<dbReference type="PROSITE" id="PS50158">
    <property type="entry name" value="ZF_CCHC"/>
    <property type="match status" value="1"/>
</dbReference>
<gene>
    <name evidence="5" type="ORF">Triagg1_3221</name>
</gene>
<feature type="compositionally biased region" description="Basic residues" evidence="3">
    <location>
        <begin position="28"/>
        <end position="39"/>
    </location>
</feature>
<dbReference type="EMBL" id="JAWRVG010000009">
    <property type="protein sequence ID" value="KAK4078205.1"/>
    <property type="molecule type" value="Genomic_DNA"/>
</dbReference>